<evidence type="ECO:0000313" key="2">
    <source>
        <dbReference type="Proteomes" id="UP000251075"/>
    </source>
</evidence>
<dbReference type="Proteomes" id="UP000251075">
    <property type="component" value="Unassembled WGS sequence"/>
</dbReference>
<gene>
    <name evidence="1" type="ORF">CU669_19325</name>
</gene>
<name>A0A364NT43_9PROT</name>
<dbReference type="InterPro" id="IPR003329">
    <property type="entry name" value="Cytidylyl_trans"/>
</dbReference>
<dbReference type="InterPro" id="IPR050793">
    <property type="entry name" value="CMP-NeuNAc_synthase"/>
</dbReference>
<dbReference type="InterPro" id="IPR029044">
    <property type="entry name" value="Nucleotide-diphossugar_trans"/>
</dbReference>
<dbReference type="EMBL" id="PGTO01000028">
    <property type="protein sequence ID" value="RAU20259.1"/>
    <property type="molecule type" value="Genomic_DNA"/>
</dbReference>
<reference evidence="1 2" key="1">
    <citation type="submission" date="2017-11" db="EMBL/GenBank/DDBJ databases">
        <title>Draft genome sequence of magnetotactic bacterium Magnetospirillum kuznetsovii LBB-42.</title>
        <authorList>
            <person name="Grouzdev D.S."/>
            <person name="Rysina M.S."/>
            <person name="Baslerov R.V."/>
            <person name="Koziaeva V."/>
        </authorList>
    </citation>
    <scope>NUCLEOTIDE SEQUENCE [LARGE SCALE GENOMIC DNA]</scope>
    <source>
        <strain evidence="1 2">LBB-42</strain>
    </source>
</reference>
<dbReference type="PANTHER" id="PTHR21485">
    <property type="entry name" value="HAD SUPERFAMILY MEMBERS CMAS AND KDSC"/>
    <property type="match status" value="1"/>
</dbReference>
<organism evidence="1 2">
    <name type="scientific">Paramagnetospirillum kuznetsovii</name>
    <dbReference type="NCBI Taxonomy" id="2053833"/>
    <lineage>
        <taxon>Bacteria</taxon>
        <taxon>Pseudomonadati</taxon>
        <taxon>Pseudomonadota</taxon>
        <taxon>Alphaproteobacteria</taxon>
        <taxon>Rhodospirillales</taxon>
        <taxon>Magnetospirillaceae</taxon>
        <taxon>Paramagnetospirillum</taxon>
    </lineage>
</organism>
<keyword evidence="2" id="KW-1185">Reference proteome</keyword>
<dbReference type="Gene3D" id="3.90.550.10">
    <property type="entry name" value="Spore Coat Polysaccharide Biosynthesis Protein SpsA, Chain A"/>
    <property type="match status" value="1"/>
</dbReference>
<dbReference type="PANTHER" id="PTHR21485:SF3">
    <property type="entry name" value="N-ACYLNEURAMINATE CYTIDYLYLTRANSFERASE"/>
    <property type="match status" value="1"/>
</dbReference>
<dbReference type="GO" id="GO:0008781">
    <property type="term" value="F:N-acylneuraminate cytidylyltransferase activity"/>
    <property type="evidence" value="ECO:0007669"/>
    <property type="project" value="TreeGrafter"/>
</dbReference>
<dbReference type="CDD" id="cd02513">
    <property type="entry name" value="CMP-NeuAc_Synthase"/>
    <property type="match status" value="1"/>
</dbReference>
<sequence length="238" mass="25882">MSVLQSRRILAVVPARGGSKGVLLKNIRALAGRPLIAWTADCIAQIPDIDRAVVSTDDESIAAAAMAAGLSAPFRRPAELSGDRVTDLPVLDHALRAMEALDATRYDVVVMLQPTSPLRLPGDVARTLVRLVEDDLDAVWTVSPTNDKYHPVKQLVLRNGLLDYWTPEGRAMPPRQLLEPVYHVNGIAYALTRSCILDQRSRLGQRTAAVIVEGCAISIDTLDDFAACEAELIRRGQA</sequence>
<dbReference type="AlphaFoldDB" id="A0A364NT43"/>
<evidence type="ECO:0000313" key="1">
    <source>
        <dbReference type="EMBL" id="RAU20259.1"/>
    </source>
</evidence>
<dbReference type="Pfam" id="PF02348">
    <property type="entry name" value="CTP_transf_3"/>
    <property type="match status" value="1"/>
</dbReference>
<proteinExistence type="predicted"/>
<dbReference type="OrthoDB" id="9805604at2"/>
<accession>A0A364NT43</accession>
<protein>
    <submittedName>
        <fullName evidence="1">CMP-N-acetylneuraminic acid synthetase</fullName>
    </submittedName>
</protein>
<comment type="caution">
    <text evidence="1">The sequence shown here is derived from an EMBL/GenBank/DDBJ whole genome shotgun (WGS) entry which is preliminary data.</text>
</comment>
<dbReference type="SUPFAM" id="SSF53448">
    <property type="entry name" value="Nucleotide-diphospho-sugar transferases"/>
    <property type="match status" value="1"/>
</dbReference>